<organism evidence="2 3">
    <name type="scientific">Nocardioides hankookensis</name>
    <dbReference type="NCBI Taxonomy" id="443157"/>
    <lineage>
        <taxon>Bacteria</taxon>
        <taxon>Bacillati</taxon>
        <taxon>Actinomycetota</taxon>
        <taxon>Actinomycetes</taxon>
        <taxon>Propionibacteriales</taxon>
        <taxon>Nocardioidaceae</taxon>
        <taxon>Nocardioides</taxon>
    </lineage>
</organism>
<feature type="signal peptide" evidence="1">
    <location>
        <begin position="1"/>
        <end position="25"/>
    </location>
</feature>
<comment type="caution">
    <text evidence="2">The sequence shown here is derived from an EMBL/GenBank/DDBJ whole genome shotgun (WGS) entry which is preliminary data.</text>
</comment>
<evidence type="ECO:0000313" key="3">
    <source>
        <dbReference type="Proteomes" id="UP001596135"/>
    </source>
</evidence>
<feature type="chain" id="PRO_5046911265" evidence="1">
    <location>
        <begin position="26"/>
        <end position="262"/>
    </location>
</feature>
<dbReference type="Proteomes" id="UP001596135">
    <property type="component" value="Unassembled WGS sequence"/>
</dbReference>
<dbReference type="RefSeq" id="WP_379154633.1">
    <property type="nucleotide sequence ID" value="NZ_JBHSRJ010000004.1"/>
</dbReference>
<dbReference type="EMBL" id="JBHSRJ010000004">
    <property type="protein sequence ID" value="MFC6044020.1"/>
    <property type="molecule type" value="Genomic_DNA"/>
</dbReference>
<reference evidence="3" key="1">
    <citation type="journal article" date="2019" name="Int. J. Syst. Evol. Microbiol.">
        <title>The Global Catalogue of Microorganisms (GCM) 10K type strain sequencing project: providing services to taxonomists for standard genome sequencing and annotation.</title>
        <authorList>
            <consortium name="The Broad Institute Genomics Platform"/>
            <consortium name="The Broad Institute Genome Sequencing Center for Infectious Disease"/>
            <person name="Wu L."/>
            <person name="Ma J."/>
        </authorList>
    </citation>
    <scope>NUCLEOTIDE SEQUENCE [LARGE SCALE GENOMIC DNA]</scope>
    <source>
        <strain evidence="3">CCUG 54522</strain>
    </source>
</reference>
<accession>A0ABW1LJ92</accession>
<keyword evidence="3" id="KW-1185">Reference proteome</keyword>
<evidence type="ECO:0000313" key="2">
    <source>
        <dbReference type="EMBL" id="MFC6044020.1"/>
    </source>
</evidence>
<evidence type="ECO:0000256" key="1">
    <source>
        <dbReference type="SAM" id="SignalP"/>
    </source>
</evidence>
<keyword evidence="1" id="KW-0732">Signal</keyword>
<proteinExistence type="predicted"/>
<name>A0ABW1LJ92_9ACTN</name>
<protein>
    <submittedName>
        <fullName evidence="2">Uncharacterized protein</fullName>
    </submittedName>
</protein>
<gene>
    <name evidence="2" type="ORF">ACFPYL_13070</name>
</gene>
<sequence>MRTSALVAAGALAVSLLVPVSPASAESASTRWCTGNHWGPGRAIADRERQQRVVRRALATHDREYQVKRATVSHFGVVALVDGDLRKARRELRGVRRVVSWTGHGLSYSAPQERMSVVIMGLLDGALRDVQRRLRELKDLPGRGLQAVWLHSGTVVVAWKAPVPRQVSALAGIRPDGAEVRVVARPYSWRDLETASNRLERFLDERDVSWSGLGACASDAGLELGVPSSIEELSVSQAELDEAAGMRVLVVPGSPLLPATRR</sequence>